<dbReference type="OrthoDB" id="2448523at2759"/>
<organism evidence="2 3">
    <name type="scientific">Blyttiomyces helicus</name>
    <dbReference type="NCBI Taxonomy" id="388810"/>
    <lineage>
        <taxon>Eukaryota</taxon>
        <taxon>Fungi</taxon>
        <taxon>Fungi incertae sedis</taxon>
        <taxon>Chytridiomycota</taxon>
        <taxon>Chytridiomycota incertae sedis</taxon>
        <taxon>Chytridiomycetes</taxon>
        <taxon>Chytridiomycetes incertae sedis</taxon>
        <taxon>Blyttiomyces</taxon>
    </lineage>
</organism>
<reference evidence="3" key="1">
    <citation type="journal article" date="2018" name="Nat. Microbiol.">
        <title>Leveraging single-cell genomics to expand the fungal tree of life.</title>
        <authorList>
            <person name="Ahrendt S.R."/>
            <person name="Quandt C.A."/>
            <person name="Ciobanu D."/>
            <person name="Clum A."/>
            <person name="Salamov A."/>
            <person name="Andreopoulos B."/>
            <person name="Cheng J.F."/>
            <person name="Woyke T."/>
            <person name="Pelin A."/>
            <person name="Henrissat B."/>
            <person name="Reynolds N.K."/>
            <person name="Benny G.L."/>
            <person name="Smith M.E."/>
            <person name="James T.Y."/>
            <person name="Grigoriev I.V."/>
        </authorList>
    </citation>
    <scope>NUCLEOTIDE SEQUENCE [LARGE SCALE GENOMIC DNA]</scope>
</reference>
<feature type="compositionally biased region" description="Basic and acidic residues" evidence="1">
    <location>
        <begin position="364"/>
        <end position="375"/>
    </location>
</feature>
<keyword evidence="3" id="KW-1185">Reference proteome</keyword>
<dbReference type="EMBL" id="KZ995091">
    <property type="protein sequence ID" value="RKO91384.1"/>
    <property type="molecule type" value="Genomic_DNA"/>
</dbReference>
<protein>
    <submittedName>
        <fullName evidence="2">Uncharacterized protein</fullName>
    </submittedName>
</protein>
<feature type="region of interest" description="Disordered" evidence="1">
    <location>
        <begin position="458"/>
        <end position="484"/>
    </location>
</feature>
<proteinExistence type="predicted"/>
<sequence>MLVIDENYHGVPVALFLFSAPLGNRQTSSGYDAAILKRFLSKWKVTLGENDGTLFTPKHTPTETDIVLMAKKLSAELKLLKTSALIFGTEPTPTVLRVVEGGINFMRYLFKHWLCINVLSMWSADSPERASQATYSLAEVKLNGRRVRDDVFVAYCIHVILPTILARRALDREIVKLQALRAPGQAPSPAPDPASAQGLIVFLADPIQDAAAQRLVELSHSRFAIQSCDPESSKLVVSFPSVTEASKQFTSMVPGYCKHLRAARLVVQLASSAGWSLPSSTLSLPTSSSSVSSPGPPTSSLSPPLAAAEASENGENSLDPSFPIHEPCEPEVGPEATGLDLDDPEVLAGAVTEGADWLGPDPGQRGDAEPGPVEQDRTTVVKKGSADLAAEVTQPGEGVAGTENAAEEASERAKWELILAYRLIRDNIPFLGSVGISDACPMAKFIAYGAALEKDSVQGNEGKMKEKEGDEGKERRKEGVEGEVVERKGLKKRRALREVDSTAGMGNLVPIYVEKKGEERHPFWGSVHI</sequence>
<evidence type="ECO:0000313" key="2">
    <source>
        <dbReference type="EMBL" id="RKO91384.1"/>
    </source>
</evidence>
<feature type="region of interest" description="Disordered" evidence="1">
    <location>
        <begin position="277"/>
        <end position="336"/>
    </location>
</feature>
<evidence type="ECO:0000256" key="1">
    <source>
        <dbReference type="SAM" id="MobiDB-lite"/>
    </source>
</evidence>
<feature type="compositionally biased region" description="Low complexity" evidence="1">
    <location>
        <begin position="277"/>
        <end position="317"/>
    </location>
</feature>
<dbReference type="Proteomes" id="UP000269721">
    <property type="component" value="Unassembled WGS sequence"/>
</dbReference>
<gene>
    <name evidence="2" type="ORF">BDK51DRAFT_33970</name>
</gene>
<dbReference type="AlphaFoldDB" id="A0A4P9WFI3"/>
<evidence type="ECO:0000313" key="3">
    <source>
        <dbReference type="Proteomes" id="UP000269721"/>
    </source>
</evidence>
<feature type="region of interest" description="Disordered" evidence="1">
    <location>
        <begin position="354"/>
        <end position="375"/>
    </location>
</feature>
<name>A0A4P9WFI3_9FUNG</name>
<accession>A0A4P9WFI3</accession>